<gene>
    <name evidence="5" type="ORF">O3V59_06985</name>
</gene>
<evidence type="ECO:0000256" key="2">
    <source>
        <dbReference type="ARBA" id="ARBA00022676"/>
    </source>
</evidence>
<evidence type="ECO:0000256" key="4">
    <source>
        <dbReference type="SAM" id="Phobius"/>
    </source>
</evidence>
<comment type="similarity">
    <text evidence="1">Belongs to the glycosyltransferase 2 family.</text>
</comment>
<feature type="transmembrane region" description="Helical" evidence="4">
    <location>
        <begin position="361"/>
        <end position="384"/>
    </location>
</feature>
<comment type="caution">
    <text evidence="5">The sequence shown here is derived from an EMBL/GenBank/DDBJ whole genome shotgun (WGS) entry which is preliminary data.</text>
</comment>
<keyword evidence="3" id="KW-0808">Transferase</keyword>
<name>A0A9X3TQC3_9BACL</name>
<evidence type="ECO:0000256" key="1">
    <source>
        <dbReference type="ARBA" id="ARBA00006739"/>
    </source>
</evidence>
<dbReference type="RefSeq" id="WP_271139783.1">
    <property type="nucleotide sequence ID" value="NZ_JAPYYP010000006.1"/>
</dbReference>
<keyword evidence="4" id="KW-1133">Transmembrane helix</keyword>
<protein>
    <submittedName>
        <fullName evidence="5">Glycosyltransferase</fullName>
    </submittedName>
</protein>
<dbReference type="PANTHER" id="PTHR43630">
    <property type="entry name" value="POLY-BETA-1,6-N-ACETYL-D-GLUCOSAMINE SYNTHASE"/>
    <property type="match status" value="1"/>
</dbReference>
<keyword evidence="4" id="KW-0812">Transmembrane</keyword>
<keyword evidence="4" id="KW-0472">Membrane</keyword>
<dbReference type="CDD" id="cd06423">
    <property type="entry name" value="CESA_like"/>
    <property type="match status" value="1"/>
</dbReference>
<feature type="transmembrane region" description="Helical" evidence="4">
    <location>
        <begin position="298"/>
        <end position="322"/>
    </location>
</feature>
<feature type="transmembrane region" description="Helical" evidence="4">
    <location>
        <begin position="329"/>
        <end position="349"/>
    </location>
</feature>
<evidence type="ECO:0000313" key="6">
    <source>
        <dbReference type="Proteomes" id="UP001151071"/>
    </source>
</evidence>
<sequence>MSVVLFVIAAMFWLLLLYYSVLCVAGLAFRSRAAPSPSLDEYPSVAILIAAYNEEKVLAQTLDAMARLKYDGPLTVYVLNDNSSDATGDIADYYASMFSHIRHVKVPPGTPKGKGRVLNYGLTLARENYIAVYDADNQPEPDALRLLIEAAVQTPGAVGAVGYVKTLNAEKNWLTRMIALEFAVFQLLMQCGRWHLFGLGTLTGTNLVVEREALVAAGGWDSSALAEDADLSISLAALGGRLPIVPQSRSWEQEPQTFAVWLRQRTRWMQGNLQLIGKMFEKPAWRERHVVLHAAHILSIYIVFAAVLFISDVWFLLGVLGIVHTSYTVPLLLLWFETWLIYVIQLLSAEVADGMASPVNLAVSFVMYFTYSQLWMFLLVRAAVLEYKRRRMNVEPVWDKTVRF</sequence>
<reference evidence="5" key="1">
    <citation type="submission" date="2022-12" db="EMBL/GenBank/DDBJ databases">
        <title>Draft genome sequence of the thermophilic strain Brevibacillus thermoruber HT42, isolated from Los Humeros, Puebla, Mexico, with biotechnological potential.</title>
        <authorList>
            <person name="Lara Sanchez J."/>
            <person name="Solis Palacios R."/>
            <person name="Bustos Baena A.S."/>
            <person name="Ruz Baez A.E."/>
            <person name="Espinosa Luna G."/>
            <person name="Oliart Ros R.M."/>
        </authorList>
    </citation>
    <scope>NUCLEOTIDE SEQUENCE</scope>
    <source>
        <strain evidence="5">HT42</strain>
    </source>
</reference>
<evidence type="ECO:0000313" key="5">
    <source>
        <dbReference type="EMBL" id="MDA5108098.1"/>
    </source>
</evidence>
<organism evidence="5 6">
    <name type="scientific">Brevibacillus thermoruber</name>
    <dbReference type="NCBI Taxonomy" id="33942"/>
    <lineage>
        <taxon>Bacteria</taxon>
        <taxon>Bacillati</taxon>
        <taxon>Bacillota</taxon>
        <taxon>Bacilli</taxon>
        <taxon>Bacillales</taxon>
        <taxon>Paenibacillaceae</taxon>
        <taxon>Brevibacillus</taxon>
    </lineage>
</organism>
<dbReference type="Gene3D" id="3.90.550.10">
    <property type="entry name" value="Spore Coat Polysaccharide Biosynthesis Protein SpsA, Chain A"/>
    <property type="match status" value="1"/>
</dbReference>
<keyword evidence="6" id="KW-1185">Reference proteome</keyword>
<dbReference type="Proteomes" id="UP001151071">
    <property type="component" value="Unassembled WGS sequence"/>
</dbReference>
<evidence type="ECO:0000256" key="3">
    <source>
        <dbReference type="ARBA" id="ARBA00022679"/>
    </source>
</evidence>
<dbReference type="Pfam" id="PF13641">
    <property type="entry name" value="Glyco_tranf_2_3"/>
    <property type="match status" value="1"/>
</dbReference>
<dbReference type="SUPFAM" id="SSF53448">
    <property type="entry name" value="Nucleotide-diphospho-sugar transferases"/>
    <property type="match status" value="1"/>
</dbReference>
<accession>A0A9X3TQC3</accession>
<dbReference type="EMBL" id="JAPYYP010000006">
    <property type="protein sequence ID" value="MDA5108098.1"/>
    <property type="molecule type" value="Genomic_DNA"/>
</dbReference>
<dbReference type="PANTHER" id="PTHR43630:SF1">
    <property type="entry name" value="POLY-BETA-1,6-N-ACETYL-D-GLUCOSAMINE SYNTHASE"/>
    <property type="match status" value="1"/>
</dbReference>
<dbReference type="GO" id="GO:0016757">
    <property type="term" value="F:glycosyltransferase activity"/>
    <property type="evidence" value="ECO:0007669"/>
    <property type="project" value="UniProtKB-KW"/>
</dbReference>
<dbReference type="AlphaFoldDB" id="A0A9X3TQC3"/>
<proteinExistence type="inferred from homology"/>
<keyword evidence="2" id="KW-0328">Glycosyltransferase</keyword>
<dbReference type="InterPro" id="IPR029044">
    <property type="entry name" value="Nucleotide-diphossugar_trans"/>
</dbReference>